<gene>
    <name evidence="6" type="ORF">HEQ75_07015</name>
</gene>
<sequence length="210" mass="23339">MNTLTVRRYDSPLRQAQASDTRARILQAVEHLLQAMPEAPLSFDAVAAQAGVERRTVFRHFPNKAALLAAFWEGMNQRVALRTWPQNEADLRTLPAETFAGFDRHEGVIRAALASGAGREMRLAANEERRRAFRTSLAEVAQGVPPERAEQAAAVIQLLYSAGAWQSLKDYWQLDGRQAGEAVSWAIGALIDTLRRDAATRDLPHKDQDP</sequence>
<dbReference type="InterPro" id="IPR001647">
    <property type="entry name" value="HTH_TetR"/>
</dbReference>
<keyword evidence="2 4" id="KW-0238">DNA-binding</keyword>
<organism evidence="6 7">
    <name type="scientific">Falsiroseomonas selenitidurans</name>
    <dbReference type="NCBI Taxonomy" id="2716335"/>
    <lineage>
        <taxon>Bacteria</taxon>
        <taxon>Pseudomonadati</taxon>
        <taxon>Pseudomonadota</taxon>
        <taxon>Alphaproteobacteria</taxon>
        <taxon>Acetobacterales</taxon>
        <taxon>Roseomonadaceae</taxon>
        <taxon>Falsiroseomonas</taxon>
    </lineage>
</organism>
<dbReference type="InterPro" id="IPR009057">
    <property type="entry name" value="Homeodomain-like_sf"/>
</dbReference>
<feature type="domain" description="HTH tetR-type" evidence="5">
    <location>
        <begin position="19"/>
        <end position="79"/>
    </location>
</feature>
<dbReference type="PANTHER" id="PTHR30055:SF234">
    <property type="entry name" value="HTH-TYPE TRANSCRIPTIONAL REGULATOR BETI"/>
    <property type="match status" value="1"/>
</dbReference>
<keyword evidence="7" id="KW-1185">Reference proteome</keyword>
<keyword evidence="3" id="KW-0804">Transcription</keyword>
<dbReference type="Pfam" id="PF00440">
    <property type="entry name" value="TetR_N"/>
    <property type="match status" value="1"/>
</dbReference>
<comment type="caution">
    <text evidence="6">The sequence shown here is derived from an EMBL/GenBank/DDBJ whole genome shotgun (WGS) entry which is preliminary data.</text>
</comment>
<dbReference type="Proteomes" id="UP000787635">
    <property type="component" value="Unassembled WGS sequence"/>
</dbReference>
<proteinExistence type="predicted"/>
<feature type="DNA-binding region" description="H-T-H motif" evidence="4">
    <location>
        <begin position="42"/>
        <end position="61"/>
    </location>
</feature>
<dbReference type="InterPro" id="IPR050109">
    <property type="entry name" value="HTH-type_TetR-like_transc_reg"/>
</dbReference>
<dbReference type="EMBL" id="JAAVNE010000008">
    <property type="protein sequence ID" value="NKC30608.1"/>
    <property type="molecule type" value="Genomic_DNA"/>
</dbReference>
<evidence type="ECO:0000313" key="6">
    <source>
        <dbReference type="EMBL" id="NKC30608.1"/>
    </source>
</evidence>
<evidence type="ECO:0000259" key="5">
    <source>
        <dbReference type="PROSITE" id="PS50977"/>
    </source>
</evidence>
<dbReference type="PROSITE" id="PS50977">
    <property type="entry name" value="HTH_TETR_2"/>
    <property type="match status" value="1"/>
</dbReference>
<accession>A0ABX1E470</accession>
<evidence type="ECO:0000313" key="7">
    <source>
        <dbReference type="Proteomes" id="UP000787635"/>
    </source>
</evidence>
<reference evidence="6 7" key="1">
    <citation type="submission" date="2020-03" db="EMBL/GenBank/DDBJ databases">
        <title>Roseomonas selenitidurans sp. nov. isolated from urban soil.</title>
        <authorList>
            <person name="Liu H."/>
        </authorList>
    </citation>
    <scope>NUCLEOTIDE SEQUENCE [LARGE SCALE GENOMIC DNA]</scope>
    <source>
        <strain evidence="6 7">BU-1</strain>
    </source>
</reference>
<name>A0ABX1E470_9PROT</name>
<evidence type="ECO:0000256" key="4">
    <source>
        <dbReference type="PROSITE-ProRule" id="PRU00335"/>
    </source>
</evidence>
<protein>
    <submittedName>
        <fullName evidence="6">TetR/AcrR family transcriptional regulator</fullName>
    </submittedName>
</protein>
<dbReference type="Gene3D" id="1.10.357.10">
    <property type="entry name" value="Tetracycline Repressor, domain 2"/>
    <property type="match status" value="1"/>
</dbReference>
<evidence type="ECO:0000256" key="2">
    <source>
        <dbReference type="ARBA" id="ARBA00023125"/>
    </source>
</evidence>
<dbReference type="SUPFAM" id="SSF46689">
    <property type="entry name" value="Homeodomain-like"/>
    <property type="match status" value="1"/>
</dbReference>
<evidence type="ECO:0000256" key="1">
    <source>
        <dbReference type="ARBA" id="ARBA00023015"/>
    </source>
</evidence>
<keyword evidence="1" id="KW-0805">Transcription regulation</keyword>
<evidence type="ECO:0000256" key="3">
    <source>
        <dbReference type="ARBA" id="ARBA00023163"/>
    </source>
</evidence>
<dbReference type="RefSeq" id="WP_168028659.1">
    <property type="nucleotide sequence ID" value="NZ_JAAVNE010000008.1"/>
</dbReference>
<dbReference type="PANTHER" id="PTHR30055">
    <property type="entry name" value="HTH-TYPE TRANSCRIPTIONAL REGULATOR RUTR"/>
    <property type="match status" value="1"/>
</dbReference>